<reference evidence="38" key="1">
    <citation type="submission" date="2021-09" db="EMBL/GenBank/DDBJ databases">
        <title>The genome of Mauremys mutica provides insights into the evolution of semi-aquatic lifestyle.</title>
        <authorList>
            <person name="Gong S."/>
            <person name="Gao Y."/>
        </authorList>
    </citation>
    <scope>NUCLEOTIDE SEQUENCE</scope>
    <source>
        <strain evidence="38">MM-2020</strain>
        <tissue evidence="38">Muscle</tissue>
    </source>
</reference>
<dbReference type="InterPro" id="IPR011029">
    <property type="entry name" value="DEATH-like_dom_sf"/>
</dbReference>
<dbReference type="Pfam" id="PF02758">
    <property type="entry name" value="PYRIN"/>
    <property type="match status" value="1"/>
</dbReference>
<dbReference type="CDD" id="cd00116">
    <property type="entry name" value="LRR_RI"/>
    <property type="match status" value="1"/>
</dbReference>
<evidence type="ECO:0000256" key="10">
    <source>
        <dbReference type="ARBA" id="ARBA00022499"/>
    </source>
</evidence>
<evidence type="ECO:0000256" key="29">
    <source>
        <dbReference type="ARBA" id="ARBA00023212"/>
    </source>
</evidence>
<protein>
    <recommendedName>
        <fullName evidence="33">NACHT, LRR and PYD domains-containing protein 3</fullName>
    </recommendedName>
</protein>
<evidence type="ECO:0000256" key="16">
    <source>
        <dbReference type="ARBA" id="ARBA00022801"/>
    </source>
</evidence>
<dbReference type="Pfam" id="PF14484">
    <property type="entry name" value="FISNA"/>
    <property type="match status" value="1"/>
</dbReference>
<evidence type="ECO:0000256" key="34">
    <source>
        <dbReference type="ARBA" id="ARBA00045987"/>
    </source>
</evidence>
<dbReference type="GO" id="GO:0045087">
    <property type="term" value="P:innate immune response"/>
    <property type="evidence" value="ECO:0007669"/>
    <property type="project" value="UniProtKB-KW"/>
</dbReference>
<keyword evidence="12" id="KW-0597">Phosphoprotein</keyword>
<dbReference type="GO" id="GO:0061702">
    <property type="term" value="C:canonical inflammasome complex"/>
    <property type="evidence" value="ECO:0007669"/>
    <property type="project" value="UniProtKB-SubCell"/>
</dbReference>
<dbReference type="SMART" id="SM00367">
    <property type="entry name" value="LRR_CC"/>
    <property type="match status" value="6"/>
</dbReference>
<dbReference type="PROSITE" id="PS50837">
    <property type="entry name" value="NACHT"/>
    <property type="match status" value="1"/>
</dbReference>
<evidence type="ECO:0000313" key="39">
    <source>
        <dbReference type="Proteomes" id="UP000827986"/>
    </source>
</evidence>
<comment type="similarity">
    <text evidence="8">Belongs to the NLRP family.</text>
</comment>
<keyword evidence="16" id="KW-0378">Hydrolase</keyword>
<dbReference type="InterPro" id="IPR004020">
    <property type="entry name" value="DAPIN"/>
</dbReference>
<dbReference type="AlphaFoldDB" id="A0A9D4API3"/>
<dbReference type="SMART" id="SM00368">
    <property type="entry name" value="LRR_RI"/>
    <property type="match status" value="10"/>
</dbReference>
<dbReference type="InterPro" id="IPR027417">
    <property type="entry name" value="P-loop_NTPase"/>
</dbReference>
<feature type="domain" description="Pyrin" evidence="36">
    <location>
        <begin position="1"/>
        <end position="97"/>
    </location>
</feature>
<evidence type="ECO:0000256" key="2">
    <source>
        <dbReference type="ARBA" id="ARBA00004123"/>
    </source>
</evidence>
<evidence type="ECO:0000256" key="11">
    <source>
        <dbReference type="ARBA" id="ARBA00022525"/>
    </source>
</evidence>
<dbReference type="PROSITE" id="PS51450">
    <property type="entry name" value="LRR"/>
    <property type="match status" value="1"/>
</dbReference>
<dbReference type="Gene3D" id="3.80.10.10">
    <property type="entry name" value="Ribonuclease Inhibitor"/>
    <property type="match status" value="2"/>
</dbReference>
<evidence type="ECO:0000259" key="36">
    <source>
        <dbReference type="PROSITE" id="PS50824"/>
    </source>
</evidence>
<evidence type="ECO:0000256" key="6">
    <source>
        <dbReference type="ARBA" id="ARBA00004394"/>
    </source>
</evidence>
<evidence type="ECO:0000256" key="19">
    <source>
        <dbReference type="ARBA" id="ARBA00022843"/>
    </source>
</evidence>
<keyword evidence="25" id="KW-0564">Palmitate</keyword>
<feature type="non-terminal residue" evidence="38">
    <location>
        <position position="1059"/>
    </location>
</feature>
<evidence type="ECO:0000256" key="9">
    <source>
        <dbReference type="ARBA" id="ARBA00022490"/>
    </source>
</evidence>
<dbReference type="SMART" id="SM01289">
    <property type="entry name" value="PYRIN"/>
    <property type="match status" value="1"/>
</dbReference>
<dbReference type="GO" id="GO:0005524">
    <property type="term" value="F:ATP binding"/>
    <property type="evidence" value="ECO:0007669"/>
    <property type="project" value="UniProtKB-KW"/>
</dbReference>
<dbReference type="PROSITE" id="PS50824">
    <property type="entry name" value="DAPIN"/>
    <property type="match status" value="1"/>
</dbReference>
<comment type="subcellular location">
    <subcellularLocation>
        <location evidence="5">Cytoplasm</location>
        <location evidence="5">Cytoskeleton</location>
        <location evidence="5">Microtubule organizing center</location>
    </subcellularLocation>
    <subcellularLocation>
        <location evidence="4">Endoplasmic reticulum</location>
    </subcellularLocation>
    <subcellularLocation>
        <location evidence="6">Golgi apparatus membrane</location>
    </subcellularLocation>
    <subcellularLocation>
        <location evidence="1">Inflammasome</location>
    </subcellularLocation>
    <subcellularLocation>
        <location evidence="3">Mitochondrion</location>
    </subcellularLocation>
    <subcellularLocation>
        <location evidence="2">Nucleus</location>
    </subcellularLocation>
    <subcellularLocation>
        <location evidence="7">Secreted</location>
    </subcellularLocation>
</comment>
<evidence type="ECO:0000256" key="7">
    <source>
        <dbReference type="ARBA" id="ARBA00004613"/>
    </source>
</evidence>
<evidence type="ECO:0000256" key="18">
    <source>
        <dbReference type="ARBA" id="ARBA00022840"/>
    </source>
</evidence>
<dbReference type="GO" id="GO:0000139">
    <property type="term" value="C:Golgi membrane"/>
    <property type="evidence" value="ECO:0007669"/>
    <property type="project" value="UniProtKB-SubCell"/>
</dbReference>
<dbReference type="InterPro" id="IPR041075">
    <property type="entry name" value="NOD1/2_WH"/>
</dbReference>
<dbReference type="GO" id="GO:0005576">
    <property type="term" value="C:extracellular region"/>
    <property type="evidence" value="ECO:0007669"/>
    <property type="project" value="UniProtKB-SubCell"/>
</dbReference>
<evidence type="ECO:0000256" key="20">
    <source>
        <dbReference type="ARBA" id="ARBA00022859"/>
    </source>
</evidence>
<feature type="domain" description="NACHT" evidence="37">
    <location>
        <begin position="197"/>
        <end position="332"/>
    </location>
</feature>
<evidence type="ECO:0000256" key="26">
    <source>
        <dbReference type="ARBA" id="ARBA00023159"/>
    </source>
</evidence>
<keyword evidence="11" id="KW-0964">Secreted</keyword>
<comment type="caution">
    <text evidence="38">The sequence shown here is derived from an EMBL/GenBank/DDBJ whole genome shotgun (WGS) entry which is preliminary data.</text>
</comment>
<evidence type="ECO:0000256" key="30">
    <source>
        <dbReference type="ARBA" id="ARBA00023233"/>
    </source>
</evidence>
<evidence type="ECO:0000256" key="22">
    <source>
        <dbReference type="ARBA" id="ARBA00023034"/>
    </source>
</evidence>
<evidence type="ECO:0000256" key="17">
    <source>
        <dbReference type="ARBA" id="ARBA00022824"/>
    </source>
</evidence>
<evidence type="ECO:0000256" key="27">
    <source>
        <dbReference type="ARBA" id="ARBA00023163"/>
    </source>
</evidence>
<evidence type="ECO:0000256" key="21">
    <source>
        <dbReference type="ARBA" id="ARBA00023015"/>
    </source>
</evidence>
<evidence type="ECO:0000256" key="4">
    <source>
        <dbReference type="ARBA" id="ARBA00004240"/>
    </source>
</evidence>
<evidence type="ECO:0000256" key="8">
    <source>
        <dbReference type="ARBA" id="ARBA00008665"/>
    </source>
</evidence>
<dbReference type="Pfam" id="PF17776">
    <property type="entry name" value="NLRC4_HD2"/>
    <property type="match status" value="1"/>
</dbReference>
<evidence type="ECO:0000256" key="5">
    <source>
        <dbReference type="ARBA" id="ARBA00004267"/>
    </source>
</evidence>
<keyword evidence="20" id="KW-0391">Immunity</keyword>
<keyword evidence="14" id="KW-0677">Repeat</keyword>
<dbReference type="GO" id="GO:0005815">
    <property type="term" value="C:microtubule organizing center"/>
    <property type="evidence" value="ECO:0007669"/>
    <property type="project" value="UniProtKB-SubCell"/>
</dbReference>
<dbReference type="SUPFAM" id="SSF52047">
    <property type="entry name" value="RNI-like"/>
    <property type="match status" value="2"/>
</dbReference>
<evidence type="ECO:0000256" key="24">
    <source>
        <dbReference type="ARBA" id="ARBA00023136"/>
    </source>
</evidence>
<keyword evidence="22" id="KW-0333">Golgi apparatus</keyword>
<evidence type="ECO:0000256" key="15">
    <source>
        <dbReference type="ARBA" id="ARBA00022741"/>
    </source>
</evidence>
<dbReference type="SMART" id="SM01288">
    <property type="entry name" value="FISNA"/>
    <property type="match status" value="1"/>
</dbReference>
<dbReference type="InterPro" id="IPR041267">
    <property type="entry name" value="NLRP_HD2"/>
</dbReference>
<dbReference type="Pfam" id="PF05729">
    <property type="entry name" value="NACHT"/>
    <property type="match status" value="1"/>
</dbReference>
<dbReference type="InterPro" id="IPR050637">
    <property type="entry name" value="NLRP_innate_immun_reg"/>
</dbReference>
<comment type="function">
    <text evidence="34">Independently of inflammasome activation, regulates the differentiation of T helper 2 (Th2) cells and has a role in Th2 cell-dependent asthma and tumor growth. During Th2 differentiation, required for optimal IRF4 binding to IL4 promoter and for IRF4-dependent IL4 transcription. Binds to the consensus DNA sequence 5'-GRRGGNRGAG-3'. May also participate in the transcription of IL5, IL13, GATA3, CCR3, CCR4 and MAF.</text>
</comment>
<dbReference type="InterPro" id="IPR001611">
    <property type="entry name" value="Leu-rich_rpt"/>
</dbReference>
<evidence type="ECO:0000256" key="35">
    <source>
        <dbReference type="ARBA" id="ARBA00048778"/>
    </source>
</evidence>
<dbReference type="Pfam" id="PF13516">
    <property type="entry name" value="LRR_6"/>
    <property type="match status" value="5"/>
</dbReference>
<dbReference type="SUPFAM" id="SSF47986">
    <property type="entry name" value="DEATH domain"/>
    <property type="match status" value="1"/>
</dbReference>
<keyword evidence="32" id="KW-0449">Lipoprotein</keyword>
<dbReference type="PANTHER" id="PTHR45690">
    <property type="entry name" value="NACHT, LRR AND PYD DOMAINS-CONTAINING PROTEIN 12"/>
    <property type="match status" value="1"/>
</dbReference>
<keyword evidence="29" id="KW-0206">Cytoskeleton</keyword>
<keyword evidence="13" id="KW-0399">Innate immunity</keyword>
<evidence type="ECO:0000256" key="1">
    <source>
        <dbReference type="ARBA" id="ARBA00004110"/>
    </source>
</evidence>
<evidence type="ECO:0000256" key="28">
    <source>
        <dbReference type="ARBA" id="ARBA00023198"/>
    </source>
</evidence>
<keyword evidence="28" id="KW-0395">Inflammatory response</keyword>
<dbReference type="InterPro" id="IPR006553">
    <property type="entry name" value="Leu-rich_rpt_Cys-con_subtyp"/>
</dbReference>
<dbReference type="GO" id="GO:0016787">
    <property type="term" value="F:hydrolase activity"/>
    <property type="evidence" value="ECO:0007669"/>
    <property type="project" value="UniProtKB-KW"/>
</dbReference>
<dbReference type="Pfam" id="PF17779">
    <property type="entry name" value="WHD_NOD2"/>
    <property type="match status" value="1"/>
</dbReference>
<keyword evidence="27" id="KW-0804">Transcription</keyword>
<evidence type="ECO:0000256" key="13">
    <source>
        <dbReference type="ARBA" id="ARBA00022588"/>
    </source>
</evidence>
<comment type="catalytic activity">
    <reaction evidence="35">
        <text>ATP + H2O = ADP + phosphate + H(+)</text>
        <dbReference type="Rhea" id="RHEA:13065"/>
        <dbReference type="ChEBI" id="CHEBI:15377"/>
        <dbReference type="ChEBI" id="CHEBI:15378"/>
        <dbReference type="ChEBI" id="CHEBI:30616"/>
        <dbReference type="ChEBI" id="CHEBI:43474"/>
        <dbReference type="ChEBI" id="CHEBI:456216"/>
    </reaction>
    <physiologicalReaction direction="left-to-right" evidence="35">
        <dbReference type="Rhea" id="RHEA:13066"/>
    </physiologicalReaction>
</comment>
<keyword evidence="10" id="KW-1017">Isopeptide bond</keyword>
<evidence type="ECO:0000256" key="33">
    <source>
        <dbReference type="ARBA" id="ARBA00040040"/>
    </source>
</evidence>
<dbReference type="CDD" id="cd08321">
    <property type="entry name" value="Pyrin_ASC-like"/>
    <property type="match status" value="1"/>
</dbReference>
<evidence type="ECO:0000256" key="23">
    <source>
        <dbReference type="ARBA" id="ARBA00023128"/>
    </source>
</evidence>
<gene>
    <name evidence="38" type="ORF">KIL84_006480</name>
</gene>
<evidence type="ECO:0000256" key="14">
    <source>
        <dbReference type="ARBA" id="ARBA00022737"/>
    </source>
</evidence>
<evidence type="ECO:0000256" key="31">
    <source>
        <dbReference type="ARBA" id="ARBA00023242"/>
    </source>
</evidence>
<keyword evidence="31" id="KW-0539">Nucleus</keyword>
<keyword evidence="21" id="KW-0805">Transcription regulation</keyword>
<keyword evidence="39" id="KW-1185">Reference proteome</keyword>
<keyword evidence="23" id="KW-0496">Mitochondrion</keyword>
<dbReference type="GO" id="GO:0005634">
    <property type="term" value="C:nucleus"/>
    <property type="evidence" value="ECO:0007669"/>
    <property type="project" value="UniProtKB-SubCell"/>
</dbReference>
<keyword evidence="24" id="KW-0472">Membrane</keyword>
<dbReference type="InterPro" id="IPR007111">
    <property type="entry name" value="NACHT_NTPase"/>
</dbReference>
<dbReference type="Gene3D" id="1.10.533.10">
    <property type="entry name" value="Death Domain, Fas"/>
    <property type="match status" value="1"/>
</dbReference>
<keyword evidence="15" id="KW-0547">Nucleotide-binding</keyword>
<dbReference type="EMBL" id="JAHDVG010000483">
    <property type="protein sequence ID" value="KAH1170862.1"/>
    <property type="molecule type" value="Genomic_DNA"/>
</dbReference>
<dbReference type="GO" id="GO:0006954">
    <property type="term" value="P:inflammatory response"/>
    <property type="evidence" value="ECO:0007669"/>
    <property type="project" value="UniProtKB-KW"/>
</dbReference>
<keyword evidence="30" id="KW-1271">Inflammasome</keyword>
<dbReference type="Proteomes" id="UP000827986">
    <property type="component" value="Unassembled WGS sequence"/>
</dbReference>
<evidence type="ECO:0000256" key="3">
    <source>
        <dbReference type="ARBA" id="ARBA00004173"/>
    </source>
</evidence>
<organism evidence="38 39">
    <name type="scientific">Mauremys mutica</name>
    <name type="common">yellowpond turtle</name>
    <dbReference type="NCBI Taxonomy" id="74926"/>
    <lineage>
        <taxon>Eukaryota</taxon>
        <taxon>Metazoa</taxon>
        <taxon>Chordata</taxon>
        <taxon>Craniata</taxon>
        <taxon>Vertebrata</taxon>
        <taxon>Euteleostomi</taxon>
        <taxon>Archelosauria</taxon>
        <taxon>Testudinata</taxon>
        <taxon>Testudines</taxon>
        <taxon>Cryptodira</taxon>
        <taxon>Durocryptodira</taxon>
        <taxon>Testudinoidea</taxon>
        <taxon>Geoemydidae</taxon>
        <taxon>Geoemydinae</taxon>
        <taxon>Mauremys</taxon>
    </lineage>
</organism>
<sequence length="1059" mass="120079">MTTDKNLKEILLDILDNLSGEKEGDLERFKFSLENADYEKKAPIPKGRLQEADTRIKLVDLLCEYYKEHDAVNVAISVLEKINLRDSAAKLKEARKKAFGPQQTPETSANAYRVKYRQHVRNKYTTIKDMNSRLGENVKLNSRYTKLIIVNEHRHKKQREHEIMALGRRHAEIMAERASPITIANLFDSDKDGQSPQIVVLQGAAGIGKTLTARKIMLDWANEELYQNMFDYVFYINCREINLVCEQGSVEDLILKNCLDQNAPTKEILMNPEKLLFIIDGFDELRFSFNQPTSNLCSDPCKKQPMEIILSSLFRKEVLHKSYLIITTRPTALEKLGQCLKDEYCAYAEILGFSENERKEYFYKFFGNEEQARRAFNFVKDNEMLFTMCFVPIACWIMCTVLKQQMEAGEDLAQISDTITGIYMLYLFSLLEGHCSNSEKQQVQDNLKGLCSLAADGLWRQKILFEEEDVKKHGLDKPDSLFLNENMFQKGIVCERVYSFIHLSFQEFFAALFYVLEKEETAKKSETAIQPVEKLFEKCGKSRNYLMLTVQFLFGLLNKKRMEEMEKNLSCKFSPKIKNNLLTWVKEKPFLSLFNYDKLLSDKEEIIFYLDYFYCLYEIQETKFVQSAMNHFTELKFSHHTFTKMDRIVLQFCIKNCCKLQSVYIGKCRFLTEDPNEDSTGPCKWPLRLEWGHLTDAGCGTLAAILRTSQSLTELKLPDNILGDAGVRLLCEGLKHPICKLQTLDLWKCRLTDAACGDLAAILRTSRSLTELNLGGNKLGDVGVKLLCEGLKHPNCKLQRLLMWSCGVTDAACGDLAAVFRTSQSLTDLDLGAHYSLGDAGVQLLCEGLKHPNCKLERLKYHLASSVYLQVSPVLWSCNLTDASYRDLASVLSTSQSLTELNLNHNKLGSVSKVPQVLFDNKLGDARVQLLCEGLKHQNCKLQKLELWDCGLTDTGLGDLATALRTNQSLTMLNLGGNKLGDAGVQLLCDGLKHSKCKLWKLDLKGCGVTATGCGDLAPVLRTSQSLTLLILRGNNLGDAGVQLLCKGLKHPTCKLQTL</sequence>
<dbReference type="GO" id="GO:0005739">
    <property type="term" value="C:mitochondrion"/>
    <property type="evidence" value="ECO:0007669"/>
    <property type="project" value="UniProtKB-SubCell"/>
</dbReference>
<keyword evidence="17" id="KW-0256">Endoplasmic reticulum</keyword>
<accession>A0A9D4API3</accession>
<keyword evidence="26" id="KW-0010">Activator</keyword>
<keyword evidence="9" id="KW-0963">Cytoplasm</keyword>
<dbReference type="InterPro" id="IPR029495">
    <property type="entry name" value="NACHT-assoc"/>
</dbReference>
<dbReference type="Gene3D" id="3.40.50.300">
    <property type="entry name" value="P-loop containing nucleotide triphosphate hydrolases"/>
    <property type="match status" value="1"/>
</dbReference>
<dbReference type="PANTHER" id="PTHR45690:SF19">
    <property type="entry name" value="NACHT, LRR AND PYD DOMAINS-CONTAINING PROTEIN 3"/>
    <property type="match status" value="1"/>
</dbReference>
<dbReference type="InterPro" id="IPR032675">
    <property type="entry name" value="LRR_dom_sf"/>
</dbReference>
<keyword evidence="19" id="KW-0832">Ubl conjugation</keyword>
<dbReference type="GO" id="GO:0005783">
    <property type="term" value="C:endoplasmic reticulum"/>
    <property type="evidence" value="ECO:0007669"/>
    <property type="project" value="UniProtKB-SubCell"/>
</dbReference>
<proteinExistence type="inferred from homology"/>
<evidence type="ECO:0000256" key="25">
    <source>
        <dbReference type="ARBA" id="ARBA00023139"/>
    </source>
</evidence>
<evidence type="ECO:0000256" key="12">
    <source>
        <dbReference type="ARBA" id="ARBA00022553"/>
    </source>
</evidence>
<keyword evidence="18" id="KW-0067">ATP-binding</keyword>
<evidence type="ECO:0000259" key="37">
    <source>
        <dbReference type="PROSITE" id="PS50837"/>
    </source>
</evidence>
<name>A0A9D4API3_9SAUR</name>
<evidence type="ECO:0000313" key="38">
    <source>
        <dbReference type="EMBL" id="KAH1170862.1"/>
    </source>
</evidence>
<dbReference type="SUPFAM" id="SSF52540">
    <property type="entry name" value="P-loop containing nucleoside triphosphate hydrolases"/>
    <property type="match status" value="1"/>
</dbReference>
<evidence type="ECO:0000256" key="32">
    <source>
        <dbReference type="ARBA" id="ARBA00023288"/>
    </source>
</evidence>